<evidence type="ECO:0000259" key="7">
    <source>
        <dbReference type="SMART" id="SM00997"/>
    </source>
</evidence>
<dbReference type="SUPFAM" id="SSF51735">
    <property type="entry name" value="NAD(P)-binding Rossmann-fold domains"/>
    <property type="match status" value="1"/>
</dbReference>
<evidence type="ECO:0000256" key="6">
    <source>
        <dbReference type="RuleBase" id="RU004166"/>
    </source>
</evidence>
<evidence type="ECO:0000313" key="9">
    <source>
        <dbReference type="Proteomes" id="UP001595536"/>
    </source>
</evidence>
<dbReference type="HAMAP" id="MF_00563">
    <property type="entry name" value="AdoHcyase"/>
    <property type="match status" value="1"/>
</dbReference>
<dbReference type="PROSITE" id="PS00739">
    <property type="entry name" value="ADOHCYASE_2"/>
    <property type="match status" value="1"/>
</dbReference>
<dbReference type="CDD" id="cd00401">
    <property type="entry name" value="SAHH"/>
    <property type="match status" value="1"/>
</dbReference>
<accession>A0ABV7LBH1</accession>
<evidence type="ECO:0000256" key="1">
    <source>
        <dbReference type="ARBA" id="ARBA00007122"/>
    </source>
</evidence>
<dbReference type="InterPro" id="IPR020082">
    <property type="entry name" value="S-Ado-L-homoCys_hydrolase_CS"/>
</dbReference>
<evidence type="ECO:0000256" key="5">
    <source>
        <dbReference type="RuleBase" id="RU000548"/>
    </source>
</evidence>
<feature type="binding site" evidence="4">
    <location>
        <position position="230"/>
    </location>
    <ligand>
        <name>NAD(+)</name>
        <dbReference type="ChEBI" id="CHEBI:57540"/>
    </ligand>
</feature>
<dbReference type="InterPro" id="IPR015878">
    <property type="entry name" value="Ado_hCys_hydrolase_NAD-bd"/>
</dbReference>
<dbReference type="RefSeq" id="WP_376828613.1">
    <property type="nucleotide sequence ID" value="NZ_JBHLWR010000004.1"/>
</dbReference>
<feature type="binding site" evidence="4">
    <location>
        <position position="383"/>
    </location>
    <ligand>
        <name>NAD(+)</name>
        <dbReference type="ChEBI" id="CHEBI:57540"/>
    </ligand>
</feature>
<keyword evidence="4" id="KW-0963">Cytoplasm</keyword>
<gene>
    <name evidence="4 8" type="primary">ahcY</name>
    <name evidence="8" type="ORF">ACFOEX_01145</name>
</gene>
<dbReference type="NCBIfam" id="NF004005">
    <property type="entry name" value="PRK05476.2-3"/>
    <property type="match status" value="1"/>
</dbReference>
<feature type="binding site" evidence="4">
    <location>
        <position position="282"/>
    </location>
    <ligand>
        <name>NAD(+)</name>
        <dbReference type="ChEBI" id="CHEBI:57540"/>
    </ligand>
</feature>
<dbReference type="Pfam" id="PF00670">
    <property type="entry name" value="AdoHcyase_NAD"/>
    <property type="match status" value="1"/>
</dbReference>
<dbReference type="Gene3D" id="3.40.50.720">
    <property type="entry name" value="NAD(P)-binding Rossmann-like Domain"/>
    <property type="match status" value="1"/>
</dbReference>
<dbReference type="InterPro" id="IPR042172">
    <property type="entry name" value="Adenosylhomocyst_ase-like_sf"/>
</dbReference>
<keyword evidence="4 5" id="KW-0378">Hydrolase</keyword>
<evidence type="ECO:0000313" key="8">
    <source>
        <dbReference type="EMBL" id="MFC3264965.1"/>
    </source>
</evidence>
<comment type="function">
    <text evidence="4">May play a key role in the regulation of the intracellular concentration of adenosylhomocysteine.</text>
</comment>
<feature type="binding site" evidence="4">
    <location>
        <position position="317"/>
    </location>
    <ligand>
        <name>NAD(+)</name>
        <dbReference type="ChEBI" id="CHEBI:57540"/>
    </ligand>
</feature>
<dbReference type="EMBL" id="JBHRUV010000005">
    <property type="protein sequence ID" value="MFC3264965.1"/>
    <property type="molecule type" value="Genomic_DNA"/>
</dbReference>
<feature type="binding site" evidence="4">
    <location>
        <position position="225"/>
    </location>
    <ligand>
        <name>substrate</name>
    </ligand>
</feature>
<dbReference type="PANTHER" id="PTHR23420:SF0">
    <property type="entry name" value="ADENOSYLHOMOCYSTEINASE"/>
    <property type="match status" value="1"/>
</dbReference>
<comment type="catalytic activity">
    <reaction evidence="4 5">
        <text>S-adenosyl-L-homocysteine + H2O = L-homocysteine + adenosine</text>
        <dbReference type="Rhea" id="RHEA:21708"/>
        <dbReference type="ChEBI" id="CHEBI:15377"/>
        <dbReference type="ChEBI" id="CHEBI:16335"/>
        <dbReference type="ChEBI" id="CHEBI:57856"/>
        <dbReference type="ChEBI" id="CHEBI:58199"/>
        <dbReference type="EC" id="3.13.2.1"/>
    </reaction>
</comment>
<feature type="binding site" evidence="4">
    <location>
        <position position="58"/>
    </location>
    <ligand>
        <name>substrate</name>
    </ligand>
</feature>
<dbReference type="PANTHER" id="PTHR23420">
    <property type="entry name" value="ADENOSYLHOMOCYSTEINASE"/>
    <property type="match status" value="1"/>
</dbReference>
<dbReference type="SMART" id="SM00997">
    <property type="entry name" value="AdoHcyase_NAD"/>
    <property type="match status" value="1"/>
</dbReference>
<dbReference type="SUPFAM" id="SSF52283">
    <property type="entry name" value="Formate/glycerate dehydrogenase catalytic domain-like"/>
    <property type="match status" value="1"/>
</dbReference>
<name>A0ABV7LBH1_9HYPH</name>
<protein>
    <recommendedName>
        <fullName evidence="4">Adenosylhomocysteinase</fullName>
        <ecNumber evidence="4">3.13.2.1</ecNumber>
    </recommendedName>
    <alternativeName>
        <fullName evidence="4">S-adenosyl-L-homocysteine hydrolase</fullName>
        <shortName evidence="4">AdoHcyase</shortName>
    </alternativeName>
</protein>
<feature type="binding site" evidence="4">
    <location>
        <begin position="338"/>
        <end position="340"/>
    </location>
    <ligand>
        <name>NAD(+)</name>
        <dbReference type="ChEBI" id="CHEBI:57540"/>
    </ligand>
</feature>
<comment type="cofactor">
    <cofactor evidence="4 5">
        <name>NAD(+)</name>
        <dbReference type="ChEBI" id="CHEBI:57540"/>
    </cofactor>
    <text evidence="4 5">Binds 1 NAD(+) per subunit.</text>
</comment>
<comment type="pathway">
    <text evidence="4 5">Amino-acid biosynthesis; L-homocysteine biosynthesis; L-homocysteine from S-adenosyl-L-homocysteine: step 1/1.</text>
</comment>
<dbReference type="SMART" id="SM00996">
    <property type="entry name" value="AdoHcyase"/>
    <property type="match status" value="1"/>
</dbReference>
<feature type="binding site" evidence="4">
    <location>
        <position position="133"/>
    </location>
    <ligand>
        <name>substrate</name>
    </ligand>
</feature>
<dbReference type="EC" id="3.13.2.1" evidence="4"/>
<feature type="binding site" evidence="4">
    <location>
        <begin position="259"/>
        <end position="264"/>
    </location>
    <ligand>
        <name>NAD(+)</name>
        <dbReference type="ChEBI" id="CHEBI:57540"/>
    </ligand>
</feature>
<dbReference type="InterPro" id="IPR036291">
    <property type="entry name" value="NAD(P)-bd_dom_sf"/>
</dbReference>
<reference evidence="9" key="1">
    <citation type="journal article" date="2019" name="Int. J. Syst. Evol. Microbiol.">
        <title>The Global Catalogue of Microorganisms (GCM) 10K type strain sequencing project: providing services to taxonomists for standard genome sequencing and annotation.</title>
        <authorList>
            <consortium name="The Broad Institute Genomics Platform"/>
            <consortium name="The Broad Institute Genome Sequencing Center for Infectious Disease"/>
            <person name="Wu L."/>
            <person name="Ma J."/>
        </authorList>
    </citation>
    <scope>NUCLEOTIDE SEQUENCE [LARGE SCALE GENOMIC DNA]</scope>
    <source>
        <strain evidence="9">CCM 7941</strain>
    </source>
</reference>
<dbReference type="Pfam" id="PF05221">
    <property type="entry name" value="AdoHcyase"/>
    <property type="match status" value="1"/>
</dbReference>
<organism evidence="8 9">
    <name type="scientific">Camelimonas abortus</name>
    <dbReference type="NCBI Taxonomy" id="1017184"/>
    <lineage>
        <taxon>Bacteria</taxon>
        <taxon>Pseudomonadati</taxon>
        <taxon>Pseudomonadota</taxon>
        <taxon>Alphaproteobacteria</taxon>
        <taxon>Hyphomicrobiales</taxon>
        <taxon>Chelatococcaceae</taxon>
        <taxon>Camelimonas</taxon>
    </lineage>
</organism>
<evidence type="ECO:0000256" key="2">
    <source>
        <dbReference type="ARBA" id="ARBA00022563"/>
    </source>
</evidence>
<keyword evidence="9" id="KW-1185">Reference proteome</keyword>
<feature type="binding site" evidence="4">
    <location>
        <begin position="196"/>
        <end position="198"/>
    </location>
    <ligand>
        <name>NAD(+)</name>
        <dbReference type="ChEBI" id="CHEBI:57540"/>
    </ligand>
</feature>
<evidence type="ECO:0000256" key="4">
    <source>
        <dbReference type="HAMAP-Rule" id="MF_00563"/>
    </source>
</evidence>
<evidence type="ECO:0000256" key="3">
    <source>
        <dbReference type="ARBA" id="ARBA00023027"/>
    </source>
</evidence>
<comment type="subcellular location">
    <subcellularLocation>
        <location evidence="4">Cytoplasm</location>
    </subcellularLocation>
</comment>
<dbReference type="Proteomes" id="UP001595536">
    <property type="component" value="Unassembled WGS sequence"/>
</dbReference>
<comment type="similarity">
    <text evidence="1 4 6">Belongs to the adenosylhomocysteinase family.</text>
</comment>
<feature type="binding site" evidence="4">
    <location>
        <position position="195"/>
    </location>
    <ligand>
        <name>substrate</name>
    </ligand>
</feature>
<dbReference type="PROSITE" id="PS00738">
    <property type="entry name" value="ADOHCYASE_1"/>
    <property type="match status" value="1"/>
</dbReference>
<keyword evidence="2 4" id="KW-0554">One-carbon metabolism</keyword>
<comment type="caution">
    <text evidence="8">The sequence shown here is derived from an EMBL/GenBank/DDBJ whole genome shotgun (WGS) entry which is preliminary data.</text>
</comment>
<sequence>MSRTTHDYIVKDISLADWGRKEIEIAESEMPGLMATRAEYGPQQPLKGARIAGSLHMTIQTAVLIETLKALGAEVRWASCNIYSTQDHAAAAIAAAGTSVFAVKGETLAEYWEYTRKLFEWPDGGVPNMILDDGGDATLFVHLGVRAESGDVAFLDQAGSEEEAILFALIRRTLQEKPKGWFGEIARNVRGVSEETTTGVHRLYQMEKEGKLLFPAINVNDSVTKSKFDNLYGCRESLVDGIRRGTDVMLSGKVAFVAGFGDVGKGSAASLRQAGARVIVSEIDPICALQAAMEGYEVTTIEEALPRADIYVTATGNRDIITVDHMRRMKDRAIVCNIGHFDNEIQVAGLRNFRWRNIKPQVDEIEFPDGKRIILLSEGRLVNLGNATGHPSFVMSASFTNQTLAQIELFTRAGAYEKKVYTLPKHLDEKVARLHLDKLGVKLTQLTPEQAAYIGVSVAGPYKPDHYRY</sequence>
<dbReference type="Gene3D" id="3.40.50.1480">
    <property type="entry name" value="Adenosylhomocysteinase-like"/>
    <property type="match status" value="1"/>
</dbReference>
<dbReference type="InterPro" id="IPR000043">
    <property type="entry name" value="Adenosylhomocysteinase-like"/>
</dbReference>
<feature type="domain" description="S-adenosyl-L-homocysteine hydrolase NAD binding" evidence="7">
    <location>
        <begin position="230"/>
        <end position="389"/>
    </location>
</feature>
<dbReference type="PIRSF" id="PIRSF001109">
    <property type="entry name" value="Ad_hcy_hydrolase"/>
    <property type="match status" value="1"/>
</dbReference>
<dbReference type="NCBIfam" id="TIGR00936">
    <property type="entry name" value="ahcY"/>
    <property type="match status" value="1"/>
</dbReference>
<keyword evidence="3 4" id="KW-0520">NAD</keyword>
<proteinExistence type="inferred from homology"/>
<feature type="binding site" evidence="4">
    <location>
        <position position="229"/>
    </location>
    <ligand>
        <name>substrate</name>
    </ligand>
</feature>